<dbReference type="AlphaFoldDB" id="M5EQF3"/>
<evidence type="ECO:0000313" key="1">
    <source>
        <dbReference type="EMBL" id="CCV06330.1"/>
    </source>
</evidence>
<organism evidence="1 2">
    <name type="scientific">Mesorhizobium metallidurans STM 2683</name>
    <dbReference type="NCBI Taxonomy" id="1297569"/>
    <lineage>
        <taxon>Bacteria</taxon>
        <taxon>Pseudomonadati</taxon>
        <taxon>Pseudomonadota</taxon>
        <taxon>Alphaproteobacteria</taxon>
        <taxon>Hyphomicrobiales</taxon>
        <taxon>Phyllobacteriaceae</taxon>
        <taxon>Mesorhizobium</taxon>
    </lineage>
</organism>
<protein>
    <submittedName>
        <fullName evidence="1">Uncharacterized protein</fullName>
    </submittedName>
</protein>
<accession>M5EQF3</accession>
<dbReference type="EMBL" id="CAUM01000096">
    <property type="protein sequence ID" value="CCV06330.1"/>
    <property type="molecule type" value="Genomic_DNA"/>
</dbReference>
<name>M5EQF3_9HYPH</name>
<keyword evidence="2" id="KW-1185">Reference proteome</keyword>
<evidence type="ECO:0000313" key="2">
    <source>
        <dbReference type="Proteomes" id="UP000012062"/>
    </source>
</evidence>
<proteinExistence type="predicted"/>
<comment type="caution">
    <text evidence="1">The sequence shown here is derived from an EMBL/GenBank/DDBJ whole genome shotgun (WGS) entry which is preliminary data.</text>
</comment>
<dbReference type="Proteomes" id="UP000012062">
    <property type="component" value="Unassembled WGS sequence"/>
</dbReference>
<sequence length="63" mass="6814">MSGYSLKIPHGGTHCGVTATAMSLKPVQMQLVASRQFAESYVRTTTGVAFDNFRTSAPLFHPI</sequence>
<dbReference type="STRING" id="1297569.MESS2_300048"/>
<reference evidence="1 2" key="1">
    <citation type="submission" date="2013-02" db="EMBL/GenBank/DDBJ databases">
        <authorList>
            <person name="Genoscope - CEA"/>
        </authorList>
    </citation>
    <scope>NUCLEOTIDE SEQUENCE [LARGE SCALE GENOMIC DNA]</scope>
    <source>
        <strain evidence="1 2">STM 2683</strain>
    </source>
</reference>
<gene>
    <name evidence="1" type="ORF">MESS2_300048</name>
</gene>